<dbReference type="EMBL" id="QGSY01000157">
    <property type="protein sequence ID" value="RQX10470.1"/>
    <property type="molecule type" value="Genomic_DNA"/>
</dbReference>
<sequence length="136" mass="15104">MTQTAAHAGRLVADGFARAGARGYHYRVLASLDEFGPASQAALGRRSGIHVSDIVATINELAQTGLVERTPDHADRRRNVITVTPAGRQRLRWLDEQVLDIQNDLLAPLSENERTELRRLLGRLLSHHRAEAKQEP</sequence>
<dbReference type="InterPro" id="IPR036390">
    <property type="entry name" value="WH_DNA-bd_sf"/>
</dbReference>
<comment type="caution">
    <text evidence="2">The sequence shown here is derived from an EMBL/GenBank/DDBJ whole genome shotgun (WGS) entry which is preliminary data.</text>
</comment>
<dbReference type="InterPro" id="IPR039422">
    <property type="entry name" value="MarR/SlyA-like"/>
</dbReference>
<dbReference type="Proteomes" id="UP000266889">
    <property type="component" value="Unassembled WGS sequence"/>
</dbReference>
<evidence type="ECO:0000313" key="2">
    <source>
        <dbReference type="EMBL" id="RQX10470.1"/>
    </source>
</evidence>
<dbReference type="AlphaFoldDB" id="A0A3N9XC23"/>
<dbReference type="InterPro" id="IPR036388">
    <property type="entry name" value="WH-like_DNA-bd_sf"/>
</dbReference>
<dbReference type="InterPro" id="IPR000835">
    <property type="entry name" value="HTH_MarR-typ"/>
</dbReference>
<dbReference type="Pfam" id="PF12802">
    <property type="entry name" value="MarR_2"/>
    <property type="match status" value="1"/>
</dbReference>
<keyword evidence="3" id="KW-1185">Reference proteome</keyword>
<proteinExistence type="predicted"/>
<reference evidence="2 3" key="1">
    <citation type="submission" date="2018-05" db="EMBL/GenBank/DDBJ databases">
        <title>Micromonospora from Atacama Desert.</title>
        <authorList>
            <person name="Carro L."/>
            <person name="Goodfellow M."/>
            <person name="Klenk H.-P."/>
        </authorList>
    </citation>
    <scope>NUCLEOTIDE SEQUENCE [LARGE SCALE GENOMIC DNA]</scope>
    <source>
        <strain evidence="2 3">LB32</strain>
    </source>
</reference>
<feature type="domain" description="HTH marR-type" evidence="1">
    <location>
        <begin position="1"/>
        <end position="126"/>
    </location>
</feature>
<evidence type="ECO:0000259" key="1">
    <source>
        <dbReference type="PROSITE" id="PS50995"/>
    </source>
</evidence>
<dbReference type="PRINTS" id="PR00598">
    <property type="entry name" value="HTHMARR"/>
</dbReference>
<protein>
    <submittedName>
        <fullName evidence="2">MarR family transcriptional regulator</fullName>
    </submittedName>
</protein>
<dbReference type="PROSITE" id="PS50995">
    <property type="entry name" value="HTH_MARR_2"/>
    <property type="match status" value="1"/>
</dbReference>
<dbReference type="RefSeq" id="WP_124855596.1">
    <property type="nucleotide sequence ID" value="NZ_JBEXWX010000030.1"/>
</dbReference>
<dbReference type="PANTHER" id="PTHR33164:SF95">
    <property type="entry name" value="TRANSCRIPTIONAL REGULATOR"/>
    <property type="match status" value="1"/>
</dbReference>
<accession>A0A3N9XC23</accession>
<organism evidence="2 3">
    <name type="scientific">Micromonospora arida</name>
    <dbReference type="NCBI Taxonomy" id="2203715"/>
    <lineage>
        <taxon>Bacteria</taxon>
        <taxon>Bacillati</taxon>
        <taxon>Actinomycetota</taxon>
        <taxon>Actinomycetes</taxon>
        <taxon>Micromonosporales</taxon>
        <taxon>Micromonosporaceae</taxon>
        <taxon>Micromonospora</taxon>
    </lineage>
</organism>
<dbReference type="SUPFAM" id="SSF46785">
    <property type="entry name" value="Winged helix' DNA-binding domain"/>
    <property type="match status" value="1"/>
</dbReference>
<dbReference type="GO" id="GO:0006950">
    <property type="term" value="P:response to stress"/>
    <property type="evidence" value="ECO:0007669"/>
    <property type="project" value="TreeGrafter"/>
</dbReference>
<dbReference type="SMART" id="SM00347">
    <property type="entry name" value="HTH_MARR"/>
    <property type="match status" value="1"/>
</dbReference>
<dbReference type="PANTHER" id="PTHR33164">
    <property type="entry name" value="TRANSCRIPTIONAL REGULATOR, MARR FAMILY"/>
    <property type="match status" value="1"/>
</dbReference>
<name>A0A3N9XC23_9ACTN</name>
<evidence type="ECO:0000313" key="3">
    <source>
        <dbReference type="Proteomes" id="UP000266889"/>
    </source>
</evidence>
<gene>
    <name evidence="2" type="ORF">DLJ58_11350</name>
</gene>
<dbReference type="OrthoDB" id="4826718at2"/>
<dbReference type="Gene3D" id="1.10.10.10">
    <property type="entry name" value="Winged helix-like DNA-binding domain superfamily/Winged helix DNA-binding domain"/>
    <property type="match status" value="1"/>
</dbReference>
<dbReference type="GO" id="GO:0003700">
    <property type="term" value="F:DNA-binding transcription factor activity"/>
    <property type="evidence" value="ECO:0007669"/>
    <property type="project" value="InterPro"/>
</dbReference>